<keyword evidence="1" id="KW-1133">Transmembrane helix</keyword>
<reference evidence="3" key="1">
    <citation type="submission" date="2020-05" db="EMBL/GenBank/DDBJ databases">
        <title>Mycena genomes resolve the evolution of fungal bioluminescence.</title>
        <authorList>
            <person name="Tsai I.J."/>
        </authorList>
    </citation>
    <scope>NUCLEOTIDE SEQUENCE</scope>
    <source>
        <strain evidence="3">160909Yilan</strain>
    </source>
</reference>
<dbReference type="AlphaFoldDB" id="A0A8H6Z323"/>
<feature type="transmembrane region" description="Helical" evidence="1">
    <location>
        <begin position="194"/>
        <end position="212"/>
    </location>
</feature>
<evidence type="ECO:0000256" key="1">
    <source>
        <dbReference type="SAM" id="Phobius"/>
    </source>
</evidence>
<evidence type="ECO:0000313" key="3">
    <source>
        <dbReference type="EMBL" id="KAF7370064.1"/>
    </source>
</evidence>
<keyword evidence="1" id="KW-0812">Transmembrane</keyword>
<evidence type="ECO:0000256" key="2">
    <source>
        <dbReference type="SAM" id="SignalP"/>
    </source>
</evidence>
<evidence type="ECO:0000313" key="4">
    <source>
        <dbReference type="Proteomes" id="UP000623467"/>
    </source>
</evidence>
<accession>A0A8H6Z323</accession>
<feature type="signal peptide" evidence="2">
    <location>
        <begin position="1"/>
        <end position="16"/>
    </location>
</feature>
<dbReference type="EMBL" id="JACAZH010000004">
    <property type="protein sequence ID" value="KAF7370064.1"/>
    <property type="molecule type" value="Genomic_DNA"/>
</dbReference>
<sequence>MLLVLVLVQLLSRARGTTLPVHSHLLDARASMDSCDDINQCRRLYDVVWSCLATIFACTWVSVHPNVPPVDQTALMAFWGRLKLMLIAIIAPEVMVGFAAVQCFSAREFGISRTHGFFLCMGGFVSSTGTPITSEKQLRDCVELQDAIRRVSLKDIQDKSKGDALSKGVALAQGLWFTIQCIARVQQHLAVTELEVITLAFAVVSIFLWILWWNKPLDVQRPISVVLVQPPPWPRSRIRTLGLRQLMNAFLQNFIAPLTTESARIVTLLAGIMFGAIHVAAWNTEFPTTAEKWIWRPSSLLITAIPAVILLPIAVRSLLVNKNQKVYKTHSSIAAIMTVGAFPIYVVARLLLLVIPFVALRDLPPSAFMAVSWSRYIPHT</sequence>
<name>A0A8H6Z323_9AGAR</name>
<dbReference type="Proteomes" id="UP000623467">
    <property type="component" value="Unassembled WGS sequence"/>
</dbReference>
<dbReference type="PANTHER" id="PTHR35043:SF7">
    <property type="entry name" value="TRANSCRIPTION FACTOR DOMAIN-CONTAINING PROTEIN"/>
    <property type="match status" value="1"/>
</dbReference>
<dbReference type="OrthoDB" id="9451547at2759"/>
<feature type="transmembrane region" description="Helical" evidence="1">
    <location>
        <begin position="263"/>
        <end position="282"/>
    </location>
</feature>
<keyword evidence="4" id="KW-1185">Reference proteome</keyword>
<organism evidence="3 4">
    <name type="scientific">Mycena sanguinolenta</name>
    <dbReference type="NCBI Taxonomy" id="230812"/>
    <lineage>
        <taxon>Eukaryota</taxon>
        <taxon>Fungi</taxon>
        <taxon>Dikarya</taxon>
        <taxon>Basidiomycota</taxon>
        <taxon>Agaricomycotina</taxon>
        <taxon>Agaricomycetes</taxon>
        <taxon>Agaricomycetidae</taxon>
        <taxon>Agaricales</taxon>
        <taxon>Marasmiineae</taxon>
        <taxon>Mycenaceae</taxon>
        <taxon>Mycena</taxon>
    </lineage>
</organism>
<feature type="transmembrane region" description="Helical" evidence="1">
    <location>
        <begin position="335"/>
        <end position="360"/>
    </location>
</feature>
<feature type="transmembrane region" description="Helical" evidence="1">
    <location>
        <begin position="294"/>
        <end position="315"/>
    </location>
</feature>
<comment type="caution">
    <text evidence="3">The sequence shown here is derived from an EMBL/GenBank/DDBJ whole genome shotgun (WGS) entry which is preliminary data.</text>
</comment>
<gene>
    <name evidence="3" type="ORF">MSAN_00636400</name>
</gene>
<keyword evidence="2" id="KW-0732">Signal</keyword>
<proteinExistence type="predicted"/>
<keyword evidence="1" id="KW-0472">Membrane</keyword>
<feature type="transmembrane region" description="Helical" evidence="1">
    <location>
        <begin position="84"/>
        <end position="104"/>
    </location>
</feature>
<protein>
    <submittedName>
        <fullName evidence="3">Uncharacterized protein</fullName>
    </submittedName>
</protein>
<dbReference type="PANTHER" id="PTHR35043">
    <property type="entry name" value="TRANSCRIPTION FACTOR DOMAIN-CONTAINING PROTEIN"/>
    <property type="match status" value="1"/>
</dbReference>
<feature type="chain" id="PRO_5034198113" evidence="2">
    <location>
        <begin position="17"/>
        <end position="380"/>
    </location>
</feature>